<keyword evidence="2" id="KW-0677">Repeat</keyword>
<dbReference type="InterPro" id="IPR055414">
    <property type="entry name" value="LRR_R13L4/SHOC2-like"/>
</dbReference>
<proteinExistence type="inferred from homology"/>
<dbReference type="InterPro" id="IPR042197">
    <property type="entry name" value="Apaf_helical"/>
</dbReference>
<dbReference type="PRINTS" id="PR00364">
    <property type="entry name" value="DISEASERSIST"/>
</dbReference>
<feature type="coiled-coil region" evidence="5">
    <location>
        <begin position="32"/>
        <end position="59"/>
    </location>
</feature>
<dbReference type="InterPro" id="IPR050905">
    <property type="entry name" value="Plant_NBS-LRR"/>
</dbReference>
<dbReference type="Gene3D" id="3.40.50.300">
    <property type="entry name" value="P-loop containing nucleotide triphosphate hydrolases"/>
    <property type="match status" value="1"/>
</dbReference>
<comment type="similarity">
    <text evidence="1">Belongs to the disease resistance NB-LRR family.</text>
</comment>
<dbReference type="STRING" id="218851.A0A2G5DAZ9"/>
<dbReference type="InterPro" id="IPR036388">
    <property type="entry name" value="WH-like_DNA-bd_sf"/>
</dbReference>
<dbReference type="SUPFAM" id="SSF52058">
    <property type="entry name" value="L domain-like"/>
    <property type="match status" value="1"/>
</dbReference>
<dbReference type="FunCoup" id="A0A2G5DAZ9">
    <property type="interactions" value="1258"/>
</dbReference>
<dbReference type="OrthoDB" id="664960at2759"/>
<dbReference type="InterPro" id="IPR058922">
    <property type="entry name" value="WHD_DRP"/>
</dbReference>
<organism evidence="9 10">
    <name type="scientific">Aquilegia coerulea</name>
    <name type="common">Rocky mountain columbine</name>
    <dbReference type="NCBI Taxonomy" id="218851"/>
    <lineage>
        <taxon>Eukaryota</taxon>
        <taxon>Viridiplantae</taxon>
        <taxon>Streptophyta</taxon>
        <taxon>Embryophyta</taxon>
        <taxon>Tracheophyta</taxon>
        <taxon>Spermatophyta</taxon>
        <taxon>Magnoliopsida</taxon>
        <taxon>Ranunculales</taxon>
        <taxon>Ranunculaceae</taxon>
        <taxon>Thalictroideae</taxon>
        <taxon>Aquilegia</taxon>
    </lineage>
</organism>
<dbReference type="EMBL" id="KZ305041">
    <property type="protein sequence ID" value="PIA40676.1"/>
    <property type="molecule type" value="Genomic_DNA"/>
</dbReference>
<dbReference type="PANTHER" id="PTHR33463:SF220">
    <property type="entry name" value="NB-ARC DOMAIN-CONTAINING PROTEIN"/>
    <property type="match status" value="1"/>
</dbReference>
<dbReference type="FunFam" id="1.10.8.430:FF:000003">
    <property type="entry name" value="Probable disease resistance protein At5g66910"/>
    <property type="match status" value="1"/>
</dbReference>
<dbReference type="InterPro" id="IPR027417">
    <property type="entry name" value="P-loop_NTPase"/>
</dbReference>
<feature type="domain" description="Disease resistance R13L4/SHOC-2-like LRR" evidence="8">
    <location>
        <begin position="531"/>
        <end position="648"/>
    </location>
</feature>
<dbReference type="Pfam" id="PF00931">
    <property type="entry name" value="NB-ARC"/>
    <property type="match status" value="1"/>
</dbReference>
<keyword evidence="4" id="KW-0547">Nucleotide-binding</keyword>
<evidence type="ECO:0000259" key="8">
    <source>
        <dbReference type="Pfam" id="PF23598"/>
    </source>
</evidence>
<evidence type="ECO:0000256" key="5">
    <source>
        <dbReference type="SAM" id="Coils"/>
    </source>
</evidence>
<evidence type="ECO:0000313" key="10">
    <source>
        <dbReference type="Proteomes" id="UP000230069"/>
    </source>
</evidence>
<dbReference type="InParanoid" id="A0A2G5DAZ9"/>
<gene>
    <name evidence="9" type="ORF">AQUCO_02400023v1</name>
</gene>
<dbReference type="GO" id="GO:0006952">
    <property type="term" value="P:defense response"/>
    <property type="evidence" value="ECO:0007669"/>
    <property type="project" value="UniProtKB-KW"/>
</dbReference>
<evidence type="ECO:0000313" key="9">
    <source>
        <dbReference type="EMBL" id="PIA40676.1"/>
    </source>
</evidence>
<keyword evidence="5" id="KW-0175">Coiled coil</keyword>
<feature type="domain" description="Disease resistance protein winged helix" evidence="7">
    <location>
        <begin position="402"/>
        <end position="470"/>
    </location>
</feature>
<evidence type="ECO:0000256" key="3">
    <source>
        <dbReference type="ARBA" id="ARBA00022821"/>
    </source>
</evidence>
<accession>A0A2G5DAZ9</accession>
<keyword evidence="3" id="KW-0611">Plant defense</keyword>
<dbReference type="GO" id="GO:0005524">
    <property type="term" value="F:ATP binding"/>
    <property type="evidence" value="ECO:0007669"/>
    <property type="project" value="UniProtKB-KW"/>
</dbReference>
<name>A0A2G5DAZ9_AQUCA</name>
<dbReference type="AlphaFoldDB" id="A0A2G5DAZ9"/>
<dbReference type="Gene3D" id="1.10.10.10">
    <property type="entry name" value="Winged helix-like DNA-binding domain superfamily/Winged helix DNA-binding domain"/>
    <property type="match status" value="1"/>
</dbReference>
<dbReference type="FunFam" id="1.10.10.10:FF:000322">
    <property type="entry name" value="Probable disease resistance protein At1g63360"/>
    <property type="match status" value="1"/>
</dbReference>
<dbReference type="FunFam" id="3.40.50.300:FF:001091">
    <property type="entry name" value="Probable disease resistance protein At1g61300"/>
    <property type="match status" value="1"/>
</dbReference>
<dbReference type="PANTHER" id="PTHR33463">
    <property type="entry name" value="NB-ARC DOMAIN-CONTAINING PROTEIN-RELATED"/>
    <property type="match status" value="1"/>
</dbReference>
<dbReference type="GO" id="GO:0043531">
    <property type="term" value="F:ADP binding"/>
    <property type="evidence" value="ECO:0007669"/>
    <property type="project" value="InterPro"/>
</dbReference>
<dbReference type="InterPro" id="IPR032675">
    <property type="entry name" value="LRR_dom_sf"/>
</dbReference>
<dbReference type="Gene3D" id="1.10.8.430">
    <property type="entry name" value="Helical domain of apoptotic protease-activating factors"/>
    <property type="match status" value="1"/>
</dbReference>
<dbReference type="Proteomes" id="UP000230069">
    <property type="component" value="Unassembled WGS sequence"/>
</dbReference>
<keyword evidence="4" id="KW-0067">ATP-binding</keyword>
<evidence type="ECO:0000259" key="6">
    <source>
        <dbReference type="Pfam" id="PF00931"/>
    </source>
</evidence>
<dbReference type="Pfam" id="PF23559">
    <property type="entry name" value="WHD_DRP"/>
    <property type="match status" value="1"/>
</dbReference>
<sequence length="823" mass="94115">MDFVSPVIGVASRLWDWSATHTNYLCQVGTKLDKLKTELNVLKNVKDDVKRKVQVLEGQQLTRTYVVGGWIKTVEGVEQDTEKFLQEMSQQIERRQINGCYPKSYRSTYRFGKKVQIFRTHVADLKRGGVFDVVSDHHLPAQVQAMPDNLTVGLDSMFEKLWTLVGGDEVRIMGLYGMGGVGKTTLLTKINNEFQARACEFDFIIWVLVSNDVNLKRIQKDVGERLGLPWPDDKDLNAGAKDIFNVLVNKRFVLLLDDMCIGIPLPDHQNKSKVIFTTRSEIVCGHMDADKKIHVECLNWDQAWTLFRQKVGQDALSSHPEIPSLAETVAKECGGLPLALITIGRSMATKKTPQEWKHAITILQKAASQYSGMGEEVLPLLKFSYDYLPDDTTRSCFLFCSLYPEDYSIYTEDLIEHWIMEGYIDGFDDFEEALNKGHDIIGVLRATCLLETGDNEDSDVKMHDVIRDLALWIACECGRDKDKVLVKAGYGFNEAPKAEKWTKAQRISLIETNITQLDDVPKCPILSTLLLCDNLRLEVLDLSWTSITELPPSVGELVELEFLDLSYTSITKLPHEIMKLIRLKYLYLERTRELQNIPHGVIMHLLSLQMLKLCDHNFGESDEDMLAGIEELEYLKQLNALEILISDVKVLKKLLNNKHLLICARFLRIESCIGITSLTLLAKDMEIGLFPNLEIMVLISLPKLIISWNTRTSNRACFRNLHYIFLQKCDALVDLTWLLLVPNIKTLIIICCERLEVILSDESTANEEMDRSKCPKLRRLPLDSDSAHNTLQYIKGKFEWWNSLEWDNETIKSTFTPFFQNYD</sequence>
<dbReference type="InterPro" id="IPR002182">
    <property type="entry name" value="NB-ARC"/>
</dbReference>
<dbReference type="Pfam" id="PF23598">
    <property type="entry name" value="LRR_14"/>
    <property type="match status" value="1"/>
</dbReference>
<feature type="domain" description="NB-ARC" evidence="6">
    <location>
        <begin position="156"/>
        <end position="315"/>
    </location>
</feature>
<keyword evidence="10" id="KW-1185">Reference proteome</keyword>
<reference evidence="9 10" key="1">
    <citation type="submission" date="2017-09" db="EMBL/GenBank/DDBJ databases">
        <title>WGS assembly of Aquilegia coerulea Goldsmith.</title>
        <authorList>
            <person name="Hodges S."/>
            <person name="Kramer E."/>
            <person name="Nordborg M."/>
            <person name="Tomkins J."/>
            <person name="Borevitz J."/>
            <person name="Derieg N."/>
            <person name="Yan J."/>
            <person name="Mihaltcheva S."/>
            <person name="Hayes R.D."/>
            <person name="Rokhsar D."/>
        </authorList>
    </citation>
    <scope>NUCLEOTIDE SEQUENCE [LARGE SCALE GENOMIC DNA]</scope>
    <source>
        <strain evidence="10">cv. Goldsmith</strain>
    </source>
</reference>
<dbReference type="SUPFAM" id="SSF52540">
    <property type="entry name" value="P-loop containing nucleoside triphosphate hydrolases"/>
    <property type="match status" value="1"/>
</dbReference>
<evidence type="ECO:0000256" key="4">
    <source>
        <dbReference type="ARBA" id="ARBA00022840"/>
    </source>
</evidence>
<evidence type="ECO:0000256" key="2">
    <source>
        <dbReference type="ARBA" id="ARBA00022737"/>
    </source>
</evidence>
<evidence type="ECO:0000256" key="1">
    <source>
        <dbReference type="ARBA" id="ARBA00008894"/>
    </source>
</evidence>
<dbReference type="Gene3D" id="3.80.10.10">
    <property type="entry name" value="Ribonuclease Inhibitor"/>
    <property type="match status" value="1"/>
</dbReference>
<protein>
    <submittedName>
        <fullName evidence="9">Uncharacterized protein</fullName>
    </submittedName>
</protein>
<evidence type="ECO:0000259" key="7">
    <source>
        <dbReference type="Pfam" id="PF23559"/>
    </source>
</evidence>